<feature type="region of interest" description="Disordered" evidence="1">
    <location>
        <begin position="40"/>
        <end position="156"/>
    </location>
</feature>
<reference evidence="2 3" key="1">
    <citation type="submission" date="2013-11" db="EMBL/GenBank/DDBJ databases">
        <title>The Damaraland mole rat (Fukomys damarensis) genome and evolution of African mole rats.</title>
        <authorList>
            <person name="Gladyshev V.N."/>
            <person name="Fang X."/>
        </authorList>
    </citation>
    <scope>NUCLEOTIDE SEQUENCE [LARGE SCALE GENOMIC DNA]</scope>
    <source>
        <tissue evidence="2">Liver</tissue>
    </source>
</reference>
<evidence type="ECO:0000313" key="2">
    <source>
        <dbReference type="EMBL" id="KFO30453.1"/>
    </source>
</evidence>
<gene>
    <name evidence="2" type="ORF">H920_08149</name>
</gene>
<accession>A0A091DIV8</accession>
<feature type="compositionally biased region" description="Basic and acidic residues" evidence="1">
    <location>
        <begin position="108"/>
        <end position="125"/>
    </location>
</feature>
<dbReference type="AlphaFoldDB" id="A0A091DIV8"/>
<dbReference type="Proteomes" id="UP000028990">
    <property type="component" value="Unassembled WGS sequence"/>
</dbReference>
<protein>
    <submittedName>
        <fullName evidence="2">Uncharacterized protein</fullName>
    </submittedName>
</protein>
<dbReference type="EMBL" id="KN122430">
    <property type="protein sequence ID" value="KFO30453.1"/>
    <property type="molecule type" value="Genomic_DNA"/>
</dbReference>
<proteinExistence type="predicted"/>
<feature type="compositionally biased region" description="Basic and acidic residues" evidence="1">
    <location>
        <begin position="74"/>
        <end position="92"/>
    </location>
</feature>
<sequence>MYGMYNIPFRSTDAFLDKKASENVGAHLTPFCDLSSTGHVLPAGEGRGPENGPAAFVKARHGQKRTLSPLSADEQDRGRRRSDGVRRERLRAASDACHGSLRPPPRTADPRGRLDKRELQRRPEELPTAVLVPVHRQHGHRSSGAGSRVSEPPRGR</sequence>
<organism evidence="2 3">
    <name type="scientific">Fukomys damarensis</name>
    <name type="common">Damaraland mole rat</name>
    <name type="synonym">Cryptomys damarensis</name>
    <dbReference type="NCBI Taxonomy" id="885580"/>
    <lineage>
        <taxon>Eukaryota</taxon>
        <taxon>Metazoa</taxon>
        <taxon>Chordata</taxon>
        <taxon>Craniata</taxon>
        <taxon>Vertebrata</taxon>
        <taxon>Euteleostomi</taxon>
        <taxon>Mammalia</taxon>
        <taxon>Eutheria</taxon>
        <taxon>Euarchontoglires</taxon>
        <taxon>Glires</taxon>
        <taxon>Rodentia</taxon>
        <taxon>Hystricomorpha</taxon>
        <taxon>Bathyergidae</taxon>
        <taxon>Fukomys</taxon>
    </lineage>
</organism>
<evidence type="ECO:0000313" key="3">
    <source>
        <dbReference type="Proteomes" id="UP000028990"/>
    </source>
</evidence>
<name>A0A091DIV8_FUKDA</name>
<evidence type="ECO:0000256" key="1">
    <source>
        <dbReference type="SAM" id="MobiDB-lite"/>
    </source>
</evidence>
<keyword evidence="3" id="KW-1185">Reference proteome</keyword>